<dbReference type="Proteomes" id="UP001595766">
    <property type="component" value="Unassembled WGS sequence"/>
</dbReference>
<dbReference type="InterPro" id="IPR003010">
    <property type="entry name" value="C-N_Hydrolase"/>
</dbReference>
<dbReference type="SUPFAM" id="SSF56317">
    <property type="entry name" value="Carbon-nitrogen hydrolase"/>
    <property type="match status" value="1"/>
</dbReference>
<dbReference type="CDD" id="cd07575">
    <property type="entry name" value="Xc-1258_like"/>
    <property type="match status" value="1"/>
</dbReference>
<name>A0ABV8EH46_9BACT</name>
<comment type="caution">
    <text evidence="3">The sequence shown here is derived from an EMBL/GenBank/DDBJ whole genome shotgun (WGS) entry which is preliminary data.</text>
</comment>
<protein>
    <submittedName>
        <fullName evidence="3">Amidohydrolase</fullName>
    </submittedName>
</protein>
<dbReference type="EMBL" id="JBHSAV010000009">
    <property type="protein sequence ID" value="MFC3975614.1"/>
    <property type="molecule type" value="Genomic_DNA"/>
</dbReference>
<evidence type="ECO:0000313" key="3">
    <source>
        <dbReference type="EMBL" id="MFC3975614.1"/>
    </source>
</evidence>
<dbReference type="NCBIfam" id="NF007757">
    <property type="entry name" value="PRK10438.1"/>
    <property type="match status" value="1"/>
</dbReference>
<reference evidence="4" key="1">
    <citation type="journal article" date="2019" name="Int. J. Syst. Evol. Microbiol.">
        <title>The Global Catalogue of Microorganisms (GCM) 10K type strain sequencing project: providing services to taxonomists for standard genome sequencing and annotation.</title>
        <authorList>
            <consortium name="The Broad Institute Genomics Platform"/>
            <consortium name="The Broad Institute Genome Sequencing Center for Infectious Disease"/>
            <person name="Wu L."/>
            <person name="Ma J."/>
        </authorList>
    </citation>
    <scope>NUCLEOTIDE SEQUENCE [LARGE SCALE GENOMIC DNA]</scope>
    <source>
        <strain evidence="4">CECT 8551</strain>
    </source>
</reference>
<dbReference type="InterPro" id="IPR001110">
    <property type="entry name" value="UPF0012_CS"/>
</dbReference>
<dbReference type="PROSITE" id="PS01227">
    <property type="entry name" value="UPF0012"/>
    <property type="match status" value="1"/>
</dbReference>
<evidence type="ECO:0000256" key="1">
    <source>
        <dbReference type="ARBA" id="ARBA00010613"/>
    </source>
</evidence>
<evidence type="ECO:0000313" key="4">
    <source>
        <dbReference type="Proteomes" id="UP001595766"/>
    </source>
</evidence>
<feature type="domain" description="CN hydrolase" evidence="2">
    <location>
        <begin position="6"/>
        <end position="243"/>
    </location>
</feature>
<accession>A0ABV8EH46</accession>
<dbReference type="InterPro" id="IPR052737">
    <property type="entry name" value="Omega-amidase_YafV"/>
</dbReference>
<dbReference type="RefSeq" id="WP_241296552.1">
    <property type="nucleotide sequence ID" value="NZ_JAUFQA010000001.1"/>
</dbReference>
<dbReference type="PROSITE" id="PS50263">
    <property type="entry name" value="CN_HYDROLASE"/>
    <property type="match status" value="1"/>
</dbReference>
<dbReference type="PANTHER" id="PTHR47799:SF1">
    <property type="entry name" value="OMEGA-AMIDASE YAFV"/>
    <property type="match status" value="1"/>
</dbReference>
<dbReference type="Pfam" id="PF00795">
    <property type="entry name" value="CN_hydrolase"/>
    <property type="match status" value="1"/>
</dbReference>
<evidence type="ECO:0000259" key="2">
    <source>
        <dbReference type="PROSITE" id="PS50263"/>
    </source>
</evidence>
<dbReference type="Gene3D" id="3.60.110.10">
    <property type="entry name" value="Carbon-nitrogen hydrolase"/>
    <property type="match status" value="1"/>
</dbReference>
<comment type="similarity">
    <text evidence="1">Belongs to the carbon-nitrogen hydrolase superfamily. NIT1/NIT2 family.</text>
</comment>
<dbReference type="PANTHER" id="PTHR47799">
    <property type="entry name" value="OMEGA-AMIDASE YAFV"/>
    <property type="match status" value="1"/>
</dbReference>
<gene>
    <name evidence="3" type="ORF">ACFOUP_04445</name>
</gene>
<organism evidence="3 4">
    <name type="scientific">Belliella kenyensis</name>
    <dbReference type="NCBI Taxonomy" id="1472724"/>
    <lineage>
        <taxon>Bacteria</taxon>
        <taxon>Pseudomonadati</taxon>
        <taxon>Bacteroidota</taxon>
        <taxon>Cytophagia</taxon>
        <taxon>Cytophagales</taxon>
        <taxon>Cyclobacteriaceae</taxon>
        <taxon>Belliella</taxon>
    </lineage>
</organism>
<keyword evidence="4" id="KW-1185">Reference proteome</keyword>
<dbReference type="InterPro" id="IPR036526">
    <property type="entry name" value="C-N_Hydrolase_sf"/>
</dbReference>
<sequence>MADEILKVALVQTDLHWQDKIANLAMLEEKLWQLPSSVDLIVLPEMFATGFSMDVNSLSEPMNHTICKWMVQLAKQLNTTITGSAIIQDSGKFYNRMLWVCPDGAMQWYDKRHLFRMAEEDQSYTMGSERKIFEVKGWKILPQVCYDLRFPVWSRNNALKDGGMEYDLSIYVASWPAARVKAWDILLQARSVENLCYTIGVNRIGTDGNGIEYSGHSAIFDFKGECMSSAEENEEILILKLRYSDLTTFREKFPAWKDADKFELKF</sequence>
<proteinExistence type="inferred from homology"/>